<dbReference type="Proteomes" id="UP000322726">
    <property type="component" value="Chromosome"/>
</dbReference>
<name>A0A5C2H9U0_9BACT</name>
<protein>
    <submittedName>
        <fullName evidence="1">Uncharacterized protein</fullName>
    </submittedName>
</protein>
<reference evidence="1" key="1">
    <citation type="submission" date="2019-09" db="EMBL/GenBank/DDBJ databases">
        <title>Complete genome sequencing of four Arcobacter species reveals a diverse suite of mobile elements.</title>
        <authorList>
            <person name="Miller W.G."/>
            <person name="Yee E."/>
            <person name="Bono J.L."/>
        </authorList>
    </citation>
    <scope>NUCLEOTIDE SEQUENCE [LARGE SCALE GENOMIC DNA]</scope>
    <source>
        <strain evidence="1">LMG 26638</strain>
    </source>
</reference>
<keyword evidence="2" id="KW-1185">Reference proteome</keyword>
<evidence type="ECO:0000313" key="2">
    <source>
        <dbReference type="Proteomes" id="UP000322726"/>
    </source>
</evidence>
<accession>A0A5C2H9U0</accession>
<sequence length="74" mass="8512">MDMNEKVFLLAVLKKHSDETLNDIVVKLEGNGLFSLKDGKKILKNLKKEQYLNDTYLTLKGEVTAKKVELEFKI</sequence>
<dbReference type="RefSeq" id="WP_130234008.1">
    <property type="nucleotide sequence ID" value="NZ_BMEF01000006.1"/>
</dbReference>
<dbReference type="EMBL" id="CP035928">
    <property type="protein sequence ID" value="QEP35109.1"/>
    <property type="molecule type" value="Genomic_DNA"/>
</dbReference>
<gene>
    <name evidence="1" type="ORF">APAC_2037</name>
</gene>
<dbReference type="AlphaFoldDB" id="A0A5C2H9U0"/>
<organism evidence="1 2">
    <name type="scientific">Malaciobacter pacificus</name>
    <dbReference type="NCBI Taxonomy" id="1080223"/>
    <lineage>
        <taxon>Bacteria</taxon>
        <taxon>Pseudomonadati</taxon>
        <taxon>Campylobacterota</taxon>
        <taxon>Epsilonproteobacteria</taxon>
        <taxon>Campylobacterales</taxon>
        <taxon>Arcobacteraceae</taxon>
        <taxon>Malaciobacter</taxon>
    </lineage>
</organism>
<dbReference type="KEGG" id="apai:APAC_2037"/>
<dbReference type="OrthoDB" id="5347373at2"/>
<proteinExistence type="predicted"/>
<reference evidence="1" key="2">
    <citation type="submission" date="2019-09" db="EMBL/GenBank/DDBJ databases">
        <title>Taxonomic note: a critical rebuttal of the proposed division of the genus Arcobacter into six genera, emended descriptions of Arcobacter anaerophilus and the genus Arcobacter, and an assessment of genus-level boundaries for Epsilonproteobacteria using in silico genomic comparator tools.</title>
        <authorList>
            <person name="On S.L.W."/>
            <person name="Miller W.G."/>
            <person name="Biggs P."/>
            <person name="Cornelius A."/>
            <person name="Vandamme P."/>
        </authorList>
    </citation>
    <scope>NUCLEOTIDE SEQUENCE [LARGE SCALE GENOMIC DNA]</scope>
    <source>
        <strain evidence="1">LMG 26638</strain>
    </source>
</reference>
<evidence type="ECO:0000313" key="1">
    <source>
        <dbReference type="EMBL" id="QEP35109.1"/>
    </source>
</evidence>